<feature type="transmembrane region" description="Helical" evidence="4">
    <location>
        <begin position="504"/>
        <end position="525"/>
    </location>
</feature>
<feature type="transmembrane region" description="Helical" evidence="4">
    <location>
        <begin position="59"/>
        <end position="76"/>
    </location>
</feature>
<feature type="transmembrane region" description="Helical" evidence="4">
    <location>
        <begin position="474"/>
        <end position="497"/>
    </location>
</feature>
<feature type="transmembrane region" description="Helical" evidence="4">
    <location>
        <begin position="425"/>
        <end position="445"/>
    </location>
</feature>
<dbReference type="InterPro" id="IPR036259">
    <property type="entry name" value="MFS_trans_sf"/>
</dbReference>
<evidence type="ECO:0000313" key="6">
    <source>
        <dbReference type="Proteomes" id="UP000284706"/>
    </source>
</evidence>
<protein>
    <recommendedName>
        <fullName evidence="7">Major facilitator superfamily (MFS) profile domain-containing protein</fullName>
    </recommendedName>
</protein>
<comment type="similarity">
    <text evidence="2">Belongs to the major facilitator superfamily. Monocarboxylate porter (TC 2.A.1.13) family.</text>
</comment>
<organism evidence="5 6">
    <name type="scientific">Gymnopilus dilepis</name>
    <dbReference type="NCBI Taxonomy" id="231916"/>
    <lineage>
        <taxon>Eukaryota</taxon>
        <taxon>Fungi</taxon>
        <taxon>Dikarya</taxon>
        <taxon>Basidiomycota</taxon>
        <taxon>Agaricomycotina</taxon>
        <taxon>Agaricomycetes</taxon>
        <taxon>Agaricomycetidae</taxon>
        <taxon>Agaricales</taxon>
        <taxon>Agaricineae</taxon>
        <taxon>Hymenogastraceae</taxon>
        <taxon>Gymnopilus</taxon>
    </lineage>
</organism>
<feature type="transmembrane region" description="Helical" evidence="4">
    <location>
        <begin position="703"/>
        <end position="721"/>
    </location>
</feature>
<dbReference type="EMBL" id="NHYE01005485">
    <property type="protein sequence ID" value="PPQ71838.1"/>
    <property type="molecule type" value="Genomic_DNA"/>
</dbReference>
<comment type="caution">
    <text evidence="5">The sequence shown here is derived from an EMBL/GenBank/DDBJ whole genome shotgun (WGS) entry which is preliminary data.</text>
</comment>
<dbReference type="SUPFAM" id="SSF103473">
    <property type="entry name" value="MFS general substrate transporter"/>
    <property type="match status" value="2"/>
</dbReference>
<dbReference type="PANTHER" id="PTHR11360">
    <property type="entry name" value="MONOCARBOXYLATE TRANSPORTER"/>
    <property type="match status" value="1"/>
</dbReference>
<dbReference type="OrthoDB" id="6509908at2759"/>
<comment type="subcellular location">
    <subcellularLocation>
        <location evidence="1">Membrane</location>
        <topology evidence="1">Multi-pass membrane protein</topology>
    </subcellularLocation>
</comment>
<evidence type="ECO:0008006" key="7">
    <source>
        <dbReference type="Google" id="ProtNLM"/>
    </source>
</evidence>
<proteinExistence type="inferred from homology"/>
<reference evidence="5 6" key="1">
    <citation type="journal article" date="2018" name="Evol. Lett.">
        <title>Horizontal gene cluster transfer increased hallucinogenic mushroom diversity.</title>
        <authorList>
            <person name="Reynolds H.T."/>
            <person name="Vijayakumar V."/>
            <person name="Gluck-Thaler E."/>
            <person name="Korotkin H.B."/>
            <person name="Matheny P.B."/>
            <person name="Slot J.C."/>
        </authorList>
    </citation>
    <scope>NUCLEOTIDE SEQUENCE [LARGE SCALE GENOMIC DNA]</scope>
    <source>
        <strain evidence="5 6">SRW20</strain>
    </source>
</reference>
<dbReference type="AlphaFoldDB" id="A0A409W022"/>
<feature type="transmembrane region" description="Helical" evidence="4">
    <location>
        <begin position="755"/>
        <end position="774"/>
    </location>
</feature>
<dbReference type="Gene3D" id="1.20.1250.20">
    <property type="entry name" value="MFS general substrate transporter like domains"/>
    <property type="match status" value="3"/>
</dbReference>
<dbReference type="PANTHER" id="PTHR11360:SF284">
    <property type="entry name" value="EG:103B4.3 PROTEIN-RELATED"/>
    <property type="match status" value="1"/>
</dbReference>
<gene>
    <name evidence="5" type="ORF">CVT26_007048</name>
</gene>
<accession>A0A409W022</accession>
<keyword evidence="4" id="KW-0472">Membrane</keyword>
<feature type="transmembrane region" description="Helical" evidence="4">
    <location>
        <begin position="624"/>
        <end position="644"/>
    </location>
</feature>
<feature type="transmembrane region" description="Helical" evidence="4">
    <location>
        <begin position="303"/>
        <end position="321"/>
    </location>
</feature>
<dbReference type="GO" id="GO:0016020">
    <property type="term" value="C:membrane"/>
    <property type="evidence" value="ECO:0007669"/>
    <property type="project" value="UniProtKB-SubCell"/>
</dbReference>
<keyword evidence="6" id="KW-1185">Reference proteome</keyword>
<name>A0A409W022_9AGAR</name>
<dbReference type="InParanoid" id="A0A409W022"/>
<sequence>MDTTHDDHETTHSADSNHERVPPSKEGAVMREKEEDSTAVPPTPGSSKTSESDYPDGGLRAWLIVVGLWLCEYLGYISELLRNHAAQKLATIKHYSLVLLPALFVGRLFDVGYFRSIFIPSSCIIITATFLTAQCKEYWHFLLCQGFLVGIGCGGVFGNTAPVIAHWFKKRRGIAMGFVAMGSSLGGTVLPILGKNLLPAALDDGQKFSVDDEDIWIHLSPIWWVNLYNFATRRLLENQLLDRRLAPRKLAGGLFNFEAFKSAPFTVYCASGFFSFLGLYTATTVLTYVDVSATSNGISPDFAFYYVAIANASSLFGRYTSGNLCDRLGAMNVIIPFTAAAGILTYAWPFAQSKASLIVVVVIYGFSSGAYVALFSNPVLEMGDTLDVGRRSGMFRTITALGALAGPPISGAINTKTGEYKAVGYYAGTTVLIGVGLMSVTRHLLLKRVLDSTSQIFQNHYETMLLKSSPPSSIAWIGSIQVGPNNYSLALLPALFVGRLFDVGYFRSIFIPSSCIIIIATFLTAECKEYWHFLLCQGFLVGNPSDVCILLRLGVEAFLVIHLLPLRIGSKSVVELLWDLSRWAHPSEELSSPSWAKIFCQPSAELLYTTTVTEFWVIVPSFQWTMRIFGFILLAMLIASNLLLDRRLAPRKMAGGLFNFQAFKSAPFTVYCASGFFTFLGLYTVLTYVDVSATSKGISPDFAFYYVAIANASSLFGRYTSGNLCDPLGAMNVIIPFTAAAGVLTYAWPFAQSKASLIVVVIIYGFSSGAYLALFSNPVLEMGDTLDVGRRSGMFRTITALGALAGPPISGAINTKTGEYKAVGYYAGTMVLIGVGLMSVARHLLLKRLLELYSNTKFIDGSHKISTSRRTDWVYTTLTLFDAFSNDIIPNEKAPKGIFLYPPEARSELHEPVQMRRNEVLSSNQEVEVLRTDEPSCTIITAERQFSPNLLQRRRHFGKTPPFQPLPNAFGDCIECAAVAVHGSGLPDT</sequence>
<evidence type="ECO:0000256" key="3">
    <source>
        <dbReference type="SAM" id="MobiDB-lite"/>
    </source>
</evidence>
<keyword evidence="4" id="KW-1133">Transmembrane helix</keyword>
<evidence type="ECO:0000313" key="5">
    <source>
        <dbReference type="EMBL" id="PPQ71838.1"/>
    </source>
</evidence>
<dbReference type="Pfam" id="PF07690">
    <property type="entry name" value="MFS_1"/>
    <property type="match status" value="2"/>
</dbReference>
<feature type="transmembrane region" description="Helical" evidence="4">
    <location>
        <begin position="327"/>
        <end position="348"/>
    </location>
</feature>
<dbReference type="InterPro" id="IPR011701">
    <property type="entry name" value="MFS"/>
</dbReference>
<feature type="region of interest" description="Disordered" evidence="3">
    <location>
        <begin position="1"/>
        <end position="54"/>
    </location>
</feature>
<feature type="transmembrane region" description="Helical" evidence="4">
    <location>
        <begin position="265"/>
        <end position="291"/>
    </location>
</feature>
<feature type="transmembrane region" description="Helical" evidence="4">
    <location>
        <begin position="794"/>
        <end position="813"/>
    </location>
</feature>
<feature type="transmembrane region" description="Helical" evidence="4">
    <location>
        <begin position="355"/>
        <end position="374"/>
    </location>
</feature>
<feature type="transmembrane region" description="Helical" evidence="4">
    <location>
        <begin position="665"/>
        <end position="683"/>
    </location>
</feature>
<feature type="compositionally biased region" description="Basic and acidic residues" evidence="3">
    <location>
        <begin position="1"/>
        <end position="36"/>
    </location>
</feature>
<evidence type="ECO:0000256" key="2">
    <source>
        <dbReference type="ARBA" id="ARBA00006727"/>
    </source>
</evidence>
<feature type="transmembrane region" description="Helical" evidence="4">
    <location>
        <begin position="825"/>
        <end position="845"/>
    </location>
</feature>
<keyword evidence="4" id="KW-0812">Transmembrane</keyword>
<evidence type="ECO:0000256" key="1">
    <source>
        <dbReference type="ARBA" id="ARBA00004141"/>
    </source>
</evidence>
<feature type="transmembrane region" description="Helical" evidence="4">
    <location>
        <begin position="138"/>
        <end position="161"/>
    </location>
</feature>
<feature type="transmembrane region" description="Helical" evidence="4">
    <location>
        <begin position="728"/>
        <end position="749"/>
    </location>
</feature>
<dbReference type="Proteomes" id="UP000284706">
    <property type="component" value="Unassembled WGS sequence"/>
</dbReference>
<dbReference type="GO" id="GO:0022857">
    <property type="term" value="F:transmembrane transporter activity"/>
    <property type="evidence" value="ECO:0007669"/>
    <property type="project" value="InterPro"/>
</dbReference>
<dbReference type="InterPro" id="IPR050327">
    <property type="entry name" value="Proton-linked_MCT"/>
</dbReference>
<evidence type="ECO:0000256" key="4">
    <source>
        <dbReference type="SAM" id="Phobius"/>
    </source>
</evidence>